<dbReference type="AlphaFoldDB" id="A0A261XSP5"/>
<dbReference type="Proteomes" id="UP000242875">
    <property type="component" value="Unassembled WGS sequence"/>
</dbReference>
<organism evidence="1 2">
    <name type="scientific">Bifiguratus adelaidae</name>
    <dbReference type="NCBI Taxonomy" id="1938954"/>
    <lineage>
        <taxon>Eukaryota</taxon>
        <taxon>Fungi</taxon>
        <taxon>Fungi incertae sedis</taxon>
        <taxon>Mucoromycota</taxon>
        <taxon>Mucoromycotina</taxon>
        <taxon>Endogonomycetes</taxon>
        <taxon>Endogonales</taxon>
        <taxon>Endogonales incertae sedis</taxon>
        <taxon>Bifiguratus</taxon>
    </lineage>
</organism>
<accession>A0A261XSP5</accession>
<evidence type="ECO:0000313" key="2">
    <source>
        <dbReference type="Proteomes" id="UP000242875"/>
    </source>
</evidence>
<name>A0A261XSP5_9FUNG</name>
<comment type="caution">
    <text evidence="1">The sequence shown here is derived from an EMBL/GenBank/DDBJ whole genome shotgun (WGS) entry which is preliminary data.</text>
</comment>
<proteinExistence type="predicted"/>
<protein>
    <submittedName>
        <fullName evidence="1">Uncharacterized protein</fullName>
    </submittedName>
</protein>
<gene>
    <name evidence="1" type="ORF">BZG36_05661</name>
</gene>
<evidence type="ECO:0000313" key="1">
    <source>
        <dbReference type="EMBL" id="OZJ01386.1"/>
    </source>
</evidence>
<dbReference type="EMBL" id="MVBO01000421">
    <property type="protein sequence ID" value="OZJ01386.1"/>
    <property type="molecule type" value="Genomic_DNA"/>
</dbReference>
<keyword evidence="2" id="KW-1185">Reference proteome</keyword>
<dbReference type="Gene3D" id="2.60.40.10">
    <property type="entry name" value="Immunoglobulins"/>
    <property type="match status" value="1"/>
</dbReference>
<feature type="non-terminal residue" evidence="1">
    <location>
        <position position="485"/>
    </location>
</feature>
<reference evidence="1 2" key="1">
    <citation type="journal article" date="2017" name="Mycologia">
        <title>Bifiguratus adelaidae, gen. et sp. nov., a new member of Mucoromycotina in endophytic and soil-dwelling habitats.</title>
        <authorList>
            <person name="Torres-Cruz T.J."/>
            <person name="Billingsley Tobias T.L."/>
            <person name="Almatruk M."/>
            <person name="Hesse C."/>
            <person name="Kuske C.R."/>
            <person name="Desiro A."/>
            <person name="Benucci G.M."/>
            <person name="Bonito G."/>
            <person name="Stajich J.E."/>
            <person name="Dunlap C."/>
            <person name="Arnold A.E."/>
            <person name="Porras-Alfaro A."/>
        </authorList>
    </citation>
    <scope>NUCLEOTIDE SEQUENCE [LARGE SCALE GENOMIC DNA]</scope>
    <source>
        <strain evidence="1 2">AZ0501</strain>
    </source>
</reference>
<sequence length="485" mass="51807">MSIRNPSDPRSGGSVNVNGMTIEIPDNLLVGFPAAFVPYAKVAAAYPGFGGDDGPPEVSITGNVVDGVPRAGLMDLAYPLLQASRGVIETITFDPPSMKIKNGPTIKINDPNAVYSNGYTLKPFFTADDENPSISSFQGFPMCIPRNSTDPLCPLTNRPQADNTMPDPLVMAPFAVGDFVDYSGIMVNDEIICYSIVANLLIISSNPGYIRMEEALIGVIDNDPNVEFSESRFTGYTTDPTTSVDISAIDVDPCTGDETNRLLTTGQALDRGGVRNRFRYRTDRLPIGDYTREYQISLASGTQTTKNGIIAGQYRQPVTEWVFPELTAIGAPMVSNEFNHFSHLANGFGPDENGFIFHQLTPWPGRFPAPTPSKICPDKAPPVVPPTTGGPVAIQADAGADITLRPGTLVSLSAKNTLPNVDNADLTFAWVETIPAASGLVTLTGANTATPSFIAPLQGTIGIERRTFEVTISHISGTTSNDSVI</sequence>
<dbReference type="OrthoDB" id="2129641at2759"/>
<dbReference type="InterPro" id="IPR013783">
    <property type="entry name" value="Ig-like_fold"/>
</dbReference>